<dbReference type="RefSeq" id="WP_096830985.1">
    <property type="nucleotide sequence ID" value="NZ_NXIB02000076.1"/>
</dbReference>
<gene>
    <name evidence="11" type="ORF">CP500_013915</name>
</gene>
<evidence type="ECO:0000256" key="7">
    <source>
        <dbReference type="ARBA" id="ARBA00022679"/>
    </source>
</evidence>
<name>A0A2G4EZ80_9CYAN</name>
<evidence type="ECO:0000256" key="5">
    <source>
        <dbReference type="ARBA" id="ARBA00022556"/>
    </source>
</evidence>
<evidence type="ECO:0000256" key="8">
    <source>
        <dbReference type="ARBA" id="ARBA00023098"/>
    </source>
</evidence>
<dbReference type="GO" id="GO:0009245">
    <property type="term" value="P:lipid A biosynthetic process"/>
    <property type="evidence" value="ECO:0007669"/>
    <property type="project" value="UniProtKB-UniRule"/>
</dbReference>
<dbReference type="NCBIfam" id="TIGR00215">
    <property type="entry name" value="lpxB"/>
    <property type="match status" value="1"/>
</dbReference>
<dbReference type="OrthoDB" id="9801642at2"/>
<dbReference type="GO" id="GO:0005543">
    <property type="term" value="F:phospholipid binding"/>
    <property type="evidence" value="ECO:0007669"/>
    <property type="project" value="TreeGrafter"/>
</dbReference>
<evidence type="ECO:0000256" key="1">
    <source>
        <dbReference type="ARBA" id="ARBA00002056"/>
    </source>
</evidence>
<dbReference type="GO" id="GO:0016020">
    <property type="term" value="C:membrane"/>
    <property type="evidence" value="ECO:0007669"/>
    <property type="project" value="GOC"/>
</dbReference>
<dbReference type="EC" id="2.4.1.182" evidence="2 10"/>
<dbReference type="Pfam" id="PF02684">
    <property type="entry name" value="LpxB"/>
    <property type="match status" value="1"/>
</dbReference>
<accession>A0A2G4EZ80</accession>
<dbReference type="EMBL" id="NXIB02000076">
    <property type="protein sequence ID" value="PHX54821.1"/>
    <property type="molecule type" value="Genomic_DNA"/>
</dbReference>
<keyword evidence="6" id="KW-0328">Glycosyltransferase</keyword>
<keyword evidence="5" id="KW-0441">Lipid A biosynthesis</keyword>
<comment type="catalytic activity">
    <reaction evidence="9">
        <text>a lipid X + a UDP-2-N,3-O-bis[(3R)-3-hydroxyacyl]-alpha-D-glucosamine = a lipid A disaccharide + UDP + H(+)</text>
        <dbReference type="Rhea" id="RHEA:67828"/>
        <dbReference type="ChEBI" id="CHEBI:15378"/>
        <dbReference type="ChEBI" id="CHEBI:58223"/>
        <dbReference type="ChEBI" id="CHEBI:137748"/>
        <dbReference type="ChEBI" id="CHEBI:176338"/>
        <dbReference type="ChEBI" id="CHEBI:176343"/>
        <dbReference type="EC" id="2.4.1.182"/>
    </reaction>
</comment>
<dbReference type="PANTHER" id="PTHR30372">
    <property type="entry name" value="LIPID-A-DISACCHARIDE SYNTHASE"/>
    <property type="match status" value="1"/>
</dbReference>
<dbReference type="Proteomes" id="UP000226442">
    <property type="component" value="Unassembled WGS sequence"/>
</dbReference>
<evidence type="ECO:0000256" key="3">
    <source>
        <dbReference type="ARBA" id="ARBA00020902"/>
    </source>
</evidence>
<proteinExistence type="predicted"/>
<reference evidence="11" key="1">
    <citation type="submission" date="2017-10" db="EMBL/GenBank/DDBJ databases">
        <title>Draft genome sequence of the planktic cyanobacteria Tychonema bourrellyi isolated from alpine lentic freshwater.</title>
        <authorList>
            <person name="Tett A."/>
            <person name="Armanini F."/>
            <person name="Asnicar F."/>
            <person name="Boscaini A."/>
            <person name="Pasolli E."/>
            <person name="Zolfo M."/>
            <person name="Donati C."/>
            <person name="Salmaso N."/>
            <person name="Segata N."/>
        </authorList>
    </citation>
    <scope>NUCLEOTIDE SEQUENCE</scope>
    <source>
        <strain evidence="11">FEM_GT703</strain>
    </source>
</reference>
<sequence length="390" mass="42982">MKIFISTGEVSGDLQGALLVTALKHQAAAIGLDLEIVALGGQRMAEAGATILADTVGIGSMGIVEALPYLWPTMKVQKKAKQYLKDSPPDVVVLIDYLSPNLGIGSYIRRHLSSIPVLWYIAPQEWVWSISPRNTALIVDICDRILAIFPEEANYFQKKGAQVSWVGHPLVDRMQSAPSREVARKTLGIPPEQVSVALIPASRGQELKYLMPVIFEAAQIIQAKLPEVHFWIPLSQSAFRSQIETAITDFGLRATLLENQTLEILAASDLAIAKSGTVNLELALLDVPQVVLYRVSPITAWIAQHLLKFSIPFMSPPNLVQMKPIVPELLQDEATAENIVFHALELVQNGDRRQQTLDGYREMREHLGEVGASDRAASEIMKYLKLNVAN</sequence>
<dbReference type="GO" id="GO:0008915">
    <property type="term" value="F:lipid-A-disaccharide synthase activity"/>
    <property type="evidence" value="ECO:0007669"/>
    <property type="project" value="UniProtKB-UniRule"/>
</dbReference>
<keyword evidence="8" id="KW-0443">Lipid metabolism</keyword>
<comment type="function">
    <text evidence="1">Condensation of UDP-2,3-diacylglucosamine and 2,3-diacylglucosamine-1-phosphate to form lipid A disaccharide, a precursor of lipid A, a phosphorylated glycolipid that anchors the lipopolysaccharide to the outer membrane of the cell.</text>
</comment>
<evidence type="ECO:0000256" key="2">
    <source>
        <dbReference type="ARBA" id="ARBA00012687"/>
    </source>
</evidence>
<keyword evidence="12" id="KW-1185">Reference proteome</keyword>
<evidence type="ECO:0000313" key="11">
    <source>
        <dbReference type="EMBL" id="PHX54821.1"/>
    </source>
</evidence>
<protein>
    <recommendedName>
        <fullName evidence="3 10">Lipid-A-disaccharide synthase</fullName>
        <ecNumber evidence="2 10">2.4.1.182</ecNumber>
    </recommendedName>
</protein>
<evidence type="ECO:0000256" key="10">
    <source>
        <dbReference type="NCBIfam" id="TIGR00215"/>
    </source>
</evidence>
<organism evidence="11 12">
    <name type="scientific">Tychonema bourrellyi FEM_GT703</name>
    <dbReference type="NCBI Taxonomy" id="2040638"/>
    <lineage>
        <taxon>Bacteria</taxon>
        <taxon>Bacillati</taxon>
        <taxon>Cyanobacteriota</taxon>
        <taxon>Cyanophyceae</taxon>
        <taxon>Oscillatoriophycideae</taxon>
        <taxon>Oscillatoriales</taxon>
        <taxon>Microcoleaceae</taxon>
        <taxon>Tychonema</taxon>
    </lineage>
</organism>
<comment type="caution">
    <text evidence="11">The sequence shown here is derived from an EMBL/GenBank/DDBJ whole genome shotgun (WGS) entry which is preliminary data.</text>
</comment>
<evidence type="ECO:0000256" key="4">
    <source>
        <dbReference type="ARBA" id="ARBA00022516"/>
    </source>
</evidence>
<dbReference type="PANTHER" id="PTHR30372:SF4">
    <property type="entry name" value="LIPID-A-DISACCHARIDE SYNTHASE, MITOCHONDRIAL-RELATED"/>
    <property type="match status" value="1"/>
</dbReference>
<dbReference type="AlphaFoldDB" id="A0A2G4EZ80"/>
<dbReference type="SUPFAM" id="SSF53756">
    <property type="entry name" value="UDP-Glycosyltransferase/glycogen phosphorylase"/>
    <property type="match status" value="1"/>
</dbReference>
<evidence type="ECO:0000256" key="9">
    <source>
        <dbReference type="ARBA" id="ARBA00048975"/>
    </source>
</evidence>
<keyword evidence="7" id="KW-0808">Transferase</keyword>
<evidence type="ECO:0000313" key="12">
    <source>
        <dbReference type="Proteomes" id="UP000226442"/>
    </source>
</evidence>
<dbReference type="InterPro" id="IPR003835">
    <property type="entry name" value="Glyco_trans_19"/>
</dbReference>
<keyword evidence="4" id="KW-0444">Lipid biosynthesis</keyword>
<evidence type="ECO:0000256" key="6">
    <source>
        <dbReference type="ARBA" id="ARBA00022676"/>
    </source>
</evidence>